<evidence type="ECO:0000313" key="1">
    <source>
        <dbReference type="EMBL" id="GAI86845.1"/>
    </source>
</evidence>
<proteinExistence type="predicted"/>
<protein>
    <submittedName>
        <fullName evidence="1">Uncharacterized protein</fullName>
    </submittedName>
</protein>
<feature type="non-terminal residue" evidence="1">
    <location>
        <position position="1"/>
    </location>
</feature>
<gene>
    <name evidence="1" type="ORF">S12H4_12941</name>
</gene>
<organism evidence="1">
    <name type="scientific">marine sediment metagenome</name>
    <dbReference type="NCBI Taxonomy" id="412755"/>
    <lineage>
        <taxon>unclassified sequences</taxon>
        <taxon>metagenomes</taxon>
        <taxon>ecological metagenomes</taxon>
    </lineage>
</organism>
<reference evidence="1" key="1">
    <citation type="journal article" date="2014" name="Front. Microbiol.">
        <title>High frequency of phylogenetically diverse reductive dehalogenase-homologous genes in deep subseafloor sedimentary metagenomes.</title>
        <authorList>
            <person name="Kawai M."/>
            <person name="Futagami T."/>
            <person name="Toyoda A."/>
            <person name="Takaki Y."/>
            <person name="Nishi S."/>
            <person name="Hori S."/>
            <person name="Arai W."/>
            <person name="Tsubouchi T."/>
            <person name="Morono Y."/>
            <person name="Uchiyama I."/>
            <person name="Ito T."/>
            <person name="Fujiyama A."/>
            <person name="Inagaki F."/>
            <person name="Takami H."/>
        </authorList>
    </citation>
    <scope>NUCLEOTIDE SEQUENCE</scope>
    <source>
        <strain evidence="1">Expedition CK06-06</strain>
    </source>
</reference>
<sequence>WNSPLEKLMETEFVILSEFPDLGTTLIGHTNGEIDVVKSDELKKNEDSTATVVDISKPDVSGKGVDIYEIDKETLRKHKQDQDLNFFEIITFEKYEYWIHYTYDTYARLWVLWIILIF</sequence>
<name>X1TGY4_9ZZZZ</name>
<comment type="caution">
    <text evidence="1">The sequence shown here is derived from an EMBL/GenBank/DDBJ whole genome shotgun (WGS) entry which is preliminary data.</text>
</comment>
<dbReference type="AlphaFoldDB" id="X1TGY4"/>
<dbReference type="EMBL" id="BARW01006172">
    <property type="protein sequence ID" value="GAI86845.1"/>
    <property type="molecule type" value="Genomic_DNA"/>
</dbReference>
<accession>X1TGY4</accession>